<feature type="domain" description="ATP-cone" evidence="4">
    <location>
        <begin position="1"/>
        <end position="82"/>
    </location>
</feature>
<evidence type="ECO:0000259" key="4">
    <source>
        <dbReference type="PROSITE" id="PS51161"/>
    </source>
</evidence>
<evidence type="ECO:0000256" key="1">
    <source>
        <dbReference type="ARBA" id="ARBA00022741"/>
    </source>
</evidence>
<evidence type="ECO:0000256" key="2">
    <source>
        <dbReference type="ARBA" id="ARBA00022840"/>
    </source>
</evidence>
<dbReference type="SUPFAM" id="SSF52980">
    <property type="entry name" value="Restriction endonuclease-like"/>
    <property type="match status" value="1"/>
</dbReference>
<dbReference type="InterPro" id="IPR011335">
    <property type="entry name" value="Restrct_endonuc-II-like"/>
</dbReference>
<dbReference type="InterPro" id="IPR011856">
    <property type="entry name" value="tRNA_endonuc-like_dom_sf"/>
</dbReference>
<gene>
    <name evidence="5" type="ORF">LXD69_08660</name>
</gene>
<dbReference type="GO" id="GO:0016787">
    <property type="term" value="F:hydrolase activity"/>
    <property type="evidence" value="ECO:0007669"/>
    <property type="project" value="UniProtKB-KW"/>
</dbReference>
<dbReference type="GO" id="GO:0004519">
    <property type="term" value="F:endonuclease activity"/>
    <property type="evidence" value="ECO:0007669"/>
    <property type="project" value="UniProtKB-KW"/>
</dbReference>
<evidence type="ECO:0000256" key="3">
    <source>
        <dbReference type="PROSITE-ProRule" id="PRU00492"/>
    </source>
</evidence>
<dbReference type="Gene3D" id="3.40.1350.10">
    <property type="match status" value="1"/>
</dbReference>
<name>A0ABY4HTW1_9FLAO</name>
<dbReference type="Pfam" id="PF04471">
    <property type="entry name" value="Mrr_cat"/>
    <property type="match status" value="1"/>
</dbReference>
<dbReference type="Proteomes" id="UP000830454">
    <property type="component" value="Chromosome"/>
</dbReference>
<keyword evidence="5" id="KW-0540">Nuclease</keyword>
<dbReference type="RefSeq" id="WP_246918836.1">
    <property type="nucleotide sequence ID" value="NZ_CP090145.1"/>
</dbReference>
<protein>
    <submittedName>
        <fullName evidence="5">Restriction endonuclease</fullName>
        <ecNumber evidence="5">3.1.21.-</ecNumber>
    </submittedName>
</protein>
<evidence type="ECO:0000313" key="6">
    <source>
        <dbReference type="Proteomes" id="UP000830454"/>
    </source>
</evidence>
<dbReference type="EC" id="3.1.21.-" evidence="5"/>
<keyword evidence="5" id="KW-0378">Hydrolase</keyword>
<sequence length="274" mass="31236">MRIKKKSGEIVQFDTEKLIRSLIASGATKETANHIIDDIKPQLYDGISSQKVFRLAYLKLKNYSKGHAARYNLKNGIMALGPAGFYFEKFIARIFELQGYQTKTNVEVEGACISHELDVVVKKNNHVAMVECKFHGSKEVKTDVKVPMYILSRFNDLKSVNHSFFSEDEKITKCWIVTNNRFTSEAIKFGECSGLNLLSWDYPMGNGLKELVTQFKVYPITCLTTLTIAEKEILLLQEILTVYNLVHHENGFAKLKLSQSRIKKVLNECQQLLS</sequence>
<keyword evidence="5" id="KW-0255">Endonuclease</keyword>
<evidence type="ECO:0000313" key="5">
    <source>
        <dbReference type="EMBL" id="UOX35581.1"/>
    </source>
</evidence>
<accession>A0ABY4HTW1</accession>
<reference evidence="5" key="2">
    <citation type="submission" date="2022-04" db="EMBL/GenBank/DDBJ databases">
        <title>Complete Genome Sequence of Flavobacterium sediminilitoris YSM-43, Isolated from a Tidal Sediment.</title>
        <authorList>
            <person name="Lee P.A."/>
        </authorList>
    </citation>
    <scope>NUCLEOTIDE SEQUENCE</scope>
    <source>
        <strain evidence="5">YSM-43</strain>
    </source>
</reference>
<organism evidence="5 6">
    <name type="scientific">Flavobacterium sediminilitoris</name>
    <dbReference type="NCBI Taxonomy" id="2024526"/>
    <lineage>
        <taxon>Bacteria</taxon>
        <taxon>Pseudomonadati</taxon>
        <taxon>Bacteroidota</taxon>
        <taxon>Flavobacteriia</taxon>
        <taxon>Flavobacteriales</taxon>
        <taxon>Flavobacteriaceae</taxon>
        <taxon>Flavobacterium</taxon>
    </lineage>
</organism>
<dbReference type="PROSITE" id="PS51161">
    <property type="entry name" value="ATP_CONE"/>
    <property type="match status" value="1"/>
</dbReference>
<dbReference type="InterPro" id="IPR005144">
    <property type="entry name" value="ATP-cone_dom"/>
</dbReference>
<keyword evidence="6" id="KW-1185">Reference proteome</keyword>
<dbReference type="InterPro" id="IPR007560">
    <property type="entry name" value="Restrct_endonuc_IV_Mrr"/>
</dbReference>
<proteinExistence type="predicted"/>
<reference evidence="5" key="1">
    <citation type="submission" date="2021-12" db="EMBL/GenBank/DDBJ databases">
        <authorList>
            <person name="Cha I.-T."/>
            <person name="Lee K.-E."/>
            <person name="Park S.-J."/>
        </authorList>
    </citation>
    <scope>NUCLEOTIDE SEQUENCE</scope>
    <source>
        <strain evidence="5">YSM-43</strain>
    </source>
</reference>
<keyword evidence="2 3" id="KW-0067">ATP-binding</keyword>
<dbReference type="EMBL" id="CP090145">
    <property type="protein sequence ID" value="UOX35581.1"/>
    <property type="molecule type" value="Genomic_DNA"/>
</dbReference>
<keyword evidence="1 3" id="KW-0547">Nucleotide-binding</keyword>